<keyword evidence="2" id="KW-0732">Signal</keyword>
<organism evidence="3 4">
    <name type="scientific">Candidatus Giovannonibacteria bacterium GW2011_GWB1_44_23</name>
    <dbReference type="NCBI Taxonomy" id="1618652"/>
    <lineage>
        <taxon>Bacteria</taxon>
        <taxon>Candidatus Giovannoniibacteriota</taxon>
    </lineage>
</organism>
<reference evidence="3 4" key="1">
    <citation type="journal article" date="2015" name="Nature">
        <title>rRNA introns, odd ribosomes, and small enigmatic genomes across a large radiation of phyla.</title>
        <authorList>
            <person name="Brown C.T."/>
            <person name="Hug L.A."/>
            <person name="Thomas B.C."/>
            <person name="Sharon I."/>
            <person name="Castelle C.J."/>
            <person name="Singh A."/>
            <person name="Wilkins M.J."/>
            <person name="Williams K.H."/>
            <person name="Banfield J.F."/>
        </authorList>
    </citation>
    <scope>NUCLEOTIDE SEQUENCE [LARGE SCALE GENOMIC DNA]</scope>
</reference>
<dbReference type="Proteomes" id="UP000033977">
    <property type="component" value="Unassembled WGS sequence"/>
</dbReference>
<proteinExistence type="predicted"/>
<protein>
    <recommendedName>
        <fullName evidence="5">Lipoprotein</fullName>
    </recommendedName>
</protein>
<evidence type="ECO:0000256" key="1">
    <source>
        <dbReference type="SAM" id="MobiDB-lite"/>
    </source>
</evidence>
<gene>
    <name evidence="3" type="ORF">UW49_C0011G0018</name>
</gene>
<feature type="signal peptide" evidence="2">
    <location>
        <begin position="1"/>
        <end position="23"/>
    </location>
</feature>
<sequence length="160" mass="16684">MMKLKRLLAVGLMSLFLGGCVSGVRNLGSAKLPDGSERHYVQVGTEGQDGPKLIALESFRCPESKPCEKESAYYATGSSLTSDVLKGVGPATALAAGAVGAMAVRHPDISVNVVGSGNEQYQGQGQGQSQGQSNFNLQSQGQGQSNWNSQGQGQLQLQGR</sequence>
<evidence type="ECO:0000256" key="2">
    <source>
        <dbReference type="SAM" id="SignalP"/>
    </source>
</evidence>
<evidence type="ECO:0008006" key="5">
    <source>
        <dbReference type="Google" id="ProtNLM"/>
    </source>
</evidence>
<dbReference type="AlphaFoldDB" id="A0A0G1ICF9"/>
<feature type="chain" id="PRO_5002537782" description="Lipoprotein" evidence="2">
    <location>
        <begin position="24"/>
        <end position="160"/>
    </location>
</feature>
<name>A0A0G1ICF9_9BACT</name>
<feature type="region of interest" description="Disordered" evidence="1">
    <location>
        <begin position="115"/>
        <end position="160"/>
    </location>
</feature>
<evidence type="ECO:0000313" key="4">
    <source>
        <dbReference type="Proteomes" id="UP000033977"/>
    </source>
</evidence>
<evidence type="ECO:0000313" key="3">
    <source>
        <dbReference type="EMBL" id="KKT56910.1"/>
    </source>
</evidence>
<dbReference type="PROSITE" id="PS51257">
    <property type="entry name" value="PROKAR_LIPOPROTEIN"/>
    <property type="match status" value="1"/>
</dbReference>
<accession>A0A0G1ICF9</accession>
<dbReference type="EMBL" id="LCIN01000011">
    <property type="protein sequence ID" value="KKT56910.1"/>
    <property type="molecule type" value="Genomic_DNA"/>
</dbReference>
<comment type="caution">
    <text evidence="3">The sequence shown here is derived from an EMBL/GenBank/DDBJ whole genome shotgun (WGS) entry which is preliminary data.</text>
</comment>